<reference evidence="2" key="1">
    <citation type="submission" date="2023-04" db="EMBL/GenBank/DDBJ databases">
        <title>Phytophthora fragariaefolia NBRC 109709.</title>
        <authorList>
            <person name="Ichikawa N."/>
            <person name="Sato H."/>
            <person name="Tonouchi N."/>
        </authorList>
    </citation>
    <scope>NUCLEOTIDE SEQUENCE</scope>
    <source>
        <strain evidence="2">NBRC 109709</strain>
    </source>
</reference>
<proteinExistence type="predicted"/>
<gene>
    <name evidence="2" type="ORF">Pfra01_001621100</name>
</gene>
<accession>A0A9W7D018</accession>
<comment type="caution">
    <text evidence="2">The sequence shown here is derived from an EMBL/GenBank/DDBJ whole genome shotgun (WGS) entry which is preliminary data.</text>
</comment>
<evidence type="ECO:0000256" key="1">
    <source>
        <dbReference type="SAM" id="MobiDB-lite"/>
    </source>
</evidence>
<sequence>MSLAGVELRGPSLSGFRLIVVKHCRTIRIQSPLLSSHLAQTSAFIDDIVFKDYKFIIDDMVQQMYKSIRQYMPAEFQNDTLYAAQPAEQEENARAIKKRRREAKKSSSE</sequence>
<organism evidence="2 3">
    <name type="scientific">Phytophthora fragariaefolia</name>
    <dbReference type="NCBI Taxonomy" id="1490495"/>
    <lineage>
        <taxon>Eukaryota</taxon>
        <taxon>Sar</taxon>
        <taxon>Stramenopiles</taxon>
        <taxon>Oomycota</taxon>
        <taxon>Peronosporomycetes</taxon>
        <taxon>Peronosporales</taxon>
        <taxon>Peronosporaceae</taxon>
        <taxon>Phytophthora</taxon>
    </lineage>
</organism>
<dbReference type="EMBL" id="BSXT01001809">
    <property type="protein sequence ID" value="GMF45371.1"/>
    <property type="molecule type" value="Genomic_DNA"/>
</dbReference>
<evidence type="ECO:0000313" key="2">
    <source>
        <dbReference type="EMBL" id="GMF45371.1"/>
    </source>
</evidence>
<evidence type="ECO:0000313" key="3">
    <source>
        <dbReference type="Proteomes" id="UP001165121"/>
    </source>
</evidence>
<dbReference type="AlphaFoldDB" id="A0A9W7D018"/>
<protein>
    <submittedName>
        <fullName evidence="2">Unnamed protein product</fullName>
    </submittedName>
</protein>
<keyword evidence="3" id="KW-1185">Reference proteome</keyword>
<name>A0A9W7D018_9STRA</name>
<feature type="region of interest" description="Disordered" evidence="1">
    <location>
        <begin position="87"/>
        <end position="109"/>
    </location>
</feature>
<dbReference type="Proteomes" id="UP001165121">
    <property type="component" value="Unassembled WGS sequence"/>
</dbReference>